<evidence type="ECO:0000259" key="11">
    <source>
        <dbReference type="Pfam" id="PF21317"/>
    </source>
</evidence>
<reference evidence="14" key="2">
    <citation type="submission" date="2020-10" db="UniProtKB">
        <authorList>
            <consortium name="WormBaseParasite"/>
        </authorList>
    </citation>
    <scope>IDENTIFICATION</scope>
</reference>
<dbReference type="InterPro" id="IPR019801">
    <property type="entry name" value="Glyco_hydro_35_CS"/>
</dbReference>
<evidence type="ECO:0000259" key="10">
    <source>
        <dbReference type="Pfam" id="PF01301"/>
    </source>
</evidence>
<proteinExistence type="inferred from homology"/>
<feature type="domain" description="Beta-galactosidase galactose-binding" evidence="12">
    <location>
        <begin position="543"/>
        <end position="597"/>
    </location>
</feature>
<evidence type="ECO:0000313" key="13">
    <source>
        <dbReference type="Proteomes" id="UP000492821"/>
    </source>
</evidence>
<dbReference type="Pfam" id="PF21467">
    <property type="entry name" value="BetaGal_gal-bd"/>
    <property type="match status" value="1"/>
</dbReference>
<dbReference type="InterPro" id="IPR031330">
    <property type="entry name" value="Gly_Hdrlase_35_cat"/>
</dbReference>
<evidence type="ECO:0000256" key="8">
    <source>
        <dbReference type="RuleBase" id="RU003679"/>
    </source>
</evidence>
<keyword evidence="13" id="KW-1185">Reference proteome</keyword>
<feature type="chain" id="PRO_5028964037" description="Beta-galactosidase" evidence="9">
    <location>
        <begin position="17"/>
        <end position="636"/>
    </location>
</feature>
<keyword evidence="4" id="KW-0325">Glycoprotein</keyword>
<evidence type="ECO:0000256" key="7">
    <source>
        <dbReference type="RuleBase" id="RU000675"/>
    </source>
</evidence>
<dbReference type="Gene3D" id="3.20.20.80">
    <property type="entry name" value="Glycosidases"/>
    <property type="match status" value="1"/>
</dbReference>
<dbReference type="PRINTS" id="PR00742">
    <property type="entry name" value="GLHYDRLASE35"/>
</dbReference>
<dbReference type="PIRSF" id="PIRSF006336">
    <property type="entry name" value="B-gal"/>
    <property type="match status" value="1"/>
</dbReference>
<dbReference type="GO" id="GO:0004565">
    <property type="term" value="F:beta-galactosidase activity"/>
    <property type="evidence" value="ECO:0007669"/>
    <property type="project" value="UniProtKB-EC"/>
</dbReference>
<dbReference type="EC" id="3.2.1.23" evidence="7"/>
<dbReference type="InterPro" id="IPR017853">
    <property type="entry name" value="GH"/>
</dbReference>
<dbReference type="InterPro" id="IPR026283">
    <property type="entry name" value="B-gal_1-like"/>
</dbReference>
<dbReference type="GO" id="GO:0005975">
    <property type="term" value="P:carbohydrate metabolic process"/>
    <property type="evidence" value="ECO:0007669"/>
    <property type="project" value="InterPro"/>
</dbReference>
<dbReference type="InterPro" id="IPR008979">
    <property type="entry name" value="Galactose-bd-like_sf"/>
</dbReference>
<dbReference type="PANTHER" id="PTHR23421">
    <property type="entry name" value="BETA-GALACTOSIDASE RELATED"/>
    <property type="match status" value="1"/>
</dbReference>
<dbReference type="SUPFAM" id="SSF49785">
    <property type="entry name" value="Galactose-binding domain-like"/>
    <property type="match status" value="1"/>
</dbReference>
<evidence type="ECO:0000259" key="12">
    <source>
        <dbReference type="Pfam" id="PF21467"/>
    </source>
</evidence>
<comment type="catalytic activity">
    <reaction evidence="7">
        <text>Hydrolysis of terminal non-reducing beta-D-galactose residues in beta-D-galactosides.</text>
        <dbReference type="EC" id="3.2.1.23"/>
    </reaction>
</comment>
<evidence type="ECO:0000313" key="14">
    <source>
        <dbReference type="WBParaSite" id="Pan_g16399.t1"/>
    </source>
</evidence>
<keyword evidence="2 9" id="KW-0732">Signal</keyword>
<organism evidence="13 14">
    <name type="scientific">Panagrellus redivivus</name>
    <name type="common">Microworm</name>
    <dbReference type="NCBI Taxonomy" id="6233"/>
    <lineage>
        <taxon>Eukaryota</taxon>
        <taxon>Metazoa</taxon>
        <taxon>Ecdysozoa</taxon>
        <taxon>Nematoda</taxon>
        <taxon>Chromadorea</taxon>
        <taxon>Rhabditida</taxon>
        <taxon>Tylenchina</taxon>
        <taxon>Panagrolaimomorpha</taxon>
        <taxon>Panagrolaimoidea</taxon>
        <taxon>Panagrolaimidae</taxon>
        <taxon>Panagrellus</taxon>
    </lineage>
</organism>
<evidence type="ECO:0000256" key="6">
    <source>
        <dbReference type="PIRSR" id="PIRSR006336-1"/>
    </source>
</evidence>
<reference evidence="13" key="1">
    <citation type="journal article" date="2013" name="Genetics">
        <title>The draft genome and transcriptome of Panagrellus redivivus are shaped by the harsh demands of a free-living lifestyle.</title>
        <authorList>
            <person name="Srinivasan J."/>
            <person name="Dillman A.R."/>
            <person name="Macchietto M.G."/>
            <person name="Heikkinen L."/>
            <person name="Lakso M."/>
            <person name="Fracchia K.M."/>
            <person name="Antoshechkin I."/>
            <person name="Mortazavi A."/>
            <person name="Wong G."/>
            <person name="Sternberg P.W."/>
        </authorList>
    </citation>
    <scope>NUCLEOTIDE SEQUENCE [LARGE SCALE GENOMIC DNA]</scope>
    <source>
        <strain evidence="13">MT8872</strain>
    </source>
</reference>
<comment type="similarity">
    <text evidence="1 8">Belongs to the glycosyl hydrolase 35 family.</text>
</comment>
<dbReference type="Pfam" id="PF21317">
    <property type="entry name" value="BetaGal_ABD_1"/>
    <property type="match status" value="1"/>
</dbReference>
<dbReference type="InterPro" id="IPR048913">
    <property type="entry name" value="BetaGal_gal-bd"/>
</dbReference>
<evidence type="ECO:0000256" key="5">
    <source>
        <dbReference type="ARBA" id="ARBA00023295"/>
    </source>
</evidence>
<accession>A0A7E4V4C8</accession>
<evidence type="ECO:0000256" key="1">
    <source>
        <dbReference type="ARBA" id="ARBA00009809"/>
    </source>
</evidence>
<dbReference type="SUPFAM" id="SSF51445">
    <property type="entry name" value="(Trans)glycosidases"/>
    <property type="match status" value="1"/>
</dbReference>
<dbReference type="PROSITE" id="PS01182">
    <property type="entry name" value="GLYCOSYL_HYDROL_F35"/>
    <property type="match status" value="1"/>
</dbReference>
<feature type="domain" description="Beta-galactosidase 1-like first all-beta" evidence="11">
    <location>
        <begin position="396"/>
        <end position="507"/>
    </location>
</feature>
<dbReference type="WBParaSite" id="Pan_g16399.t1">
    <property type="protein sequence ID" value="Pan_g16399.t1"/>
    <property type="gene ID" value="Pan_g16399"/>
</dbReference>
<dbReference type="Proteomes" id="UP000492821">
    <property type="component" value="Unassembled WGS sequence"/>
</dbReference>
<feature type="domain" description="Glycoside hydrolase 35 catalytic" evidence="10">
    <location>
        <begin position="28"/>
        <end position="345"/>
    </location>
</feature>
<sequence>MLPILWFCAIIASVSAKRSFTIDYQNHTFLKDGKPFTYYAGEIHYFRVRPELWEDRLQRIRAMGLNAIQTYVAWNWHETYEGKIDFERPEADLFRFIKLAQKHNLYVILRAGPYACAEWEAGGLPYWLLNKPGIQLRVYNEPYINAVNKFYRVLLPRIKPLLYINGGPILSVQIENEYGSYGCDHKYLQFLRDLFHKHLGPDVLLFTTDSADYETLKCGTVEGVFPTVDFRPTNDSTVASFYEIQKNVSKGGPFVNSECYPGWFKLWGAPDPKVPTTSQVLNTMTAMANHGGSFSLYMVHGGTNFGFWNGASRSGPVITSYDYGAPITENGGITPAYLEIRKWISDRSNVSLPPVPKNNTVRAYGKLKLKQPFISANILNSAFEKIGQCKRLTDLLSFEEMDHPYGFVAYETTLRDVGTNLTAPNLKDHGYVFVDGVFQGVLVNNLGDYHSLSLTLKNVVEGSSLAIIVENRGRLNFAMEFESLIDRKGLLPDVFLDGQKLTKWDICRDTLDKLSHETSNGLTSIANGIPGAFNITNGAGVFIGEFTIDGEIADTWLNPKGFRKGQVLINGFNLGRYWTSAGPQVTLYLPAPLLRRQNRIILVELLGQDSGFCQDTIEFTDRVISASDRAAELRSS</sequence>
<name>A0A7E4V4C8_PANRE</name>
<dbReference type="FunFam" id="3.20.20.80:FF:000017">
    <property type="entry name" value="Beta-galactosidase"/>
    <property type="match status" value="1"/>
</dbReference>
<feature type="signal peptide" evidence="9">
    <location>
        <begin position="1"/>
        <end position="16"/>
    </location>
</feature>
<evidence type="ECO:0000256" key="3">
    <source>
        <dbReference type="ARBA" id="ARBA00022801"/>
    </source>
</evidence>
<evidence type="ECO:0000256" key="9">
    <source>
        <dbReference type="SAM" id="SignalP"/>
    </source>
</evidence>
<evidence type="ECO:0000256" key="2">
    <source>
        <dbReference type="ARBA" id="ARBA00022729"/>
    </source>
</evidence>
<dbReference type="Pfam" id="PF01301">
    <property type="entry name" value="Glyco_hydro_35"/>
    <property type="match status" value="1"/>
</dbReference>
<dbReference type="InterPro" id="IPR001944">
    <property type="entry name" value="Glycoside_Hdrlase_35"/>
</dbReference>
<dbReference type="AlphaFoldDB" id="A0A7E4V4C8"/>
<feature type="active site" description="Nucleophile" evidence="6">
    <location>
        <position position="258"/>
    </location>
</feature>
<feature type="active site" description="Proton donor" evidence="6">
    <location>
        <position position="177"/>
    </location>
</feature>
<protein>
    <recommendedName>
        <fullName evidence="7">Beta-galactosidase</fullName>
        <ecNumber evidence="7">3.2.1.23</ecNumber>
    </recommendedName>
</protein>
<dbReference type="InterPro" id="IPR048912">
    <property type="entry name" value="BetaGal1-like_ABD1"/>
</dbReference>
<keyword evidence="5 7" id="KW-0326">Glycosidase</keyword>
<keyword evidence="3 7" id="KW-0378">Hydrolase</keyword>
<dbReference type="Gene3D" id="2.60.120.260">
    <property type="entry name" value="Galactose-binding domain-like"/>
    <property type="match status" value="2"/>
</dbReference>
<evidence type="ECO:0000256" key="4">
    <source>
        <dbReference type="ARBA" id="ARBA00023180"/>
    </source>
</evidence>